<reference evidence="3" key="1">
    <citation type="submission" date="2018-03" db="EMBL/GenBank/DDBJ databases">
        <authorList>
            <person name="Guldener U."/>
        </authorList>
    </citation>
    <scope>NUCLEOTIDE SEQUENCE</scope>
</reference>
<evidence type="ECO:0000313" key="4">
    <source>
        <dbReference type="Proteomes" id="UP001187682"/>
    </source>
</evidence>
<dbReference type="Pfam" id="PF05794">
    <property type="entry name" value="Tcp11"/>
    <property type="match status" value="1"/>
</dbReference>
<name>A0AAE8N5G7_9PEZI</name>
<dbReference type="AlphaFoldDB" id="A0AAE8N5G7"/>
<organism evidence="3 4">
    <name type="scientific">Cephalotrichum gorgonifer</name>
    <dbReference type="NCBI Taxonomy" id="2041049"/>
    <lineage>
        <taxon>Eukaryota</taxon>
        <taxon>Fungi</taxon>
        <taxon>Dikarya</taxon>
        <taxon>Ascomycota</taxon>
        <taxon>Pezizomycotina</taxon>
        <taxon>Sordariomycetes</taxon>
        <taxon>Hypocreomycetidae</taxon>
        <taxon>Microascales</taxon>
        <taxon>Microascaceae</taxon>
        <taxon>Cephalotrichum</taxon>
    </lineage>
</organism>
<accession>A0AAE8N5G7</accession>
<comment type="similarity">
    <text evidence="1">Belongs to the TCP11 family.</text>
</comment>
<comment type="caution">
    <text evidence="3">The sequence shown here is derived from an EMBL/GenBank/DDBJ whole genome shotgun (WGS) entry which is preliminary data.</text>
</comment>
<feature type="region of interest" description="Disordered" evidence="2">
    <location>
        <begin position="588"/>
        <end position="612"/>
    </location>
</feature>
<dbReference type="GO" id="GO:0010737">
    <property type="term" value="P:protein kinase A signaling"/>
    <property type="evidence" value="ECO:0007669"/>
    <property type="project" value="TreeGrafter"/>
</dbReference>
<proteinExistence type="inferred from homology"/>
<protein>
    <submittedName>
        <fullName evidence="3">Related to SOK1 protein</fullName>
    </submittedName>
</protein>
<dbReference type="InterPro" id="IPR008862">
    <property type="entry name" value="Tcp11"/>
</dbReference>
<dbReference type="PANTHER" id="PTHR12832">
    <property type="entry name" value="TESTIS-SPECIFIC PROTEIN PBS13 T-COMPLEX 11"/>
    <property type="match status" value="1"/>
</dbReference>
<sequence length="655" mass="72685">MSSEQGPGGGALGGSPPLANTQNEPMQDADVENRMSQQQDDSQAQYAQPSQVSPRRLEDLGTPAAGTPTTTPFTHSYPSARSSNSSSPINNSSSQRIAKPLEPPVTKATLSELDVTKIIHNPKLRHDINFDPDLHFRPNLEGEKGRKKQDRANQFWHMLREQLTDFVVDRDTFHAKHGHGDDWCLPSLLKAVKDIIQTLVPQRDRVYLEEGLNVGLLMQQFNRGVADLEKLASWLSHVLKSHCAPMRDEWVDEMYNELSGGNKNNDMGELVKGMRSLLSVLEAMKLDVANHQIRCLRPVLIEDTVHFEQRFFFKKIESRKLDVGPAKLWYGNACERYSALLTNPTNAQSFGDMTIFFDALSRLLLPSVDEKTVPNTFLFDEERIMKLRSDMMDIINLEVCMKAYEEMEFGYDVVSALQGLGDRRRPGTPDSVFSASTSLASSSRPSSMVLSVAGSANPSPRSSIIIPSLPAPDAGRSKLKAQELYSSLIAILQTAPVSTKPMARWEAIAPAMAVQVFRFTNAPPHALPMIERNITSLVCDVHSARYRELEEYFLGKLIAELAKVVKQFRGLSGVSLFTVAAGGRVQGGSRAWDGNQERDGGSMAGDVSMRESREDEGIEDMASRLAHLGILHWRVWGALAYSEDEDVSMETPADI</sequence>
<feature type="compositionally biased region" description="Low complexity" evidence="2">
    <location>
        <begin position="61"/>
        <end position="94"/>
    </location>
</feature>
<dbReference type="EMBL" id="ONZQ02000013">
    <property type="protein sequence ID" value="SPO05673.1"/>
    <property type="molecule type" value="Genomic_DNA"/>
</dbReference>
<feature type="region of interest" description="Disordered" evidence="2">
    <location>
        <begin position="1"/>
        <end position="103"/>
    </location>
</feature>
<feature type="compositionally biased region" description="Low complexity" evidence="2">
    <location>
        <begin position="36"/>
        <end position="51"/>
    </location>
</feature>
<evidence type="ECO:0000313" key="3">
    <source>
        <dbReference type="EMBL" id="SPO05673.1"/>
    </source>
</evidence>
<dbReference type="Proteomes" id="UP001187682">
    <property type="component" value="Unassembled WGS sequence"/>
</dbReference>
<dbReference type="PANTHER" id="PTHR12832:SF11">
    <property type="entry name" value="LD23868P"/>
    <property type="match status" value="1"/>
</dbReference>
<feature type="compositionally biased region" description="Gly residues" evidence="2">
    <location>
        <begin position="1"/>
        <end position="13"/>
    </location>
</feature>
<evidence type="ECO:0000256" key="1">
    <source>
        <dbReference type="ARBA" id="ARBA00010954"/>
    </source>
</evidence>
<keyword evidence="4" id="KW-1185">Reference proteome</keyword>
<evidence type="ECO:0000256" key="2">
    <source>
        <dbReference type="SAM" id="MobiDB-lite"/>
    </source>
</evidence>
<gene>
    <name evidence="3" type="ORF">DNG_08360</name>
</gene>